<keyword evidence="4" id="KW-0479">Metal-binding</keyword>
<dbReference type="InterPro" id="IPR039661">
    <property type="entry name" value="ELP3"/>
</dbReference>
<dbReference type="PANTHER" id="PTHR11135:SF1">
    <property type="entry name" value="PROTEIN YHCC"/>
    <property type="match status" value="1"/>
</dbReference>
<dbReference type="GO" id="GO:0003824">
    <property type="term" value="F:catalytic activity"/>
    <property type="evidence" value="ECO:0007669"/>
    <property type="project" value="InterPro"/>
</dbReference>
<dbReference type="InterPro" id="IPR006638">
    <property type="entry name" value="Elp3/MiaA/NifB-like_rSAM"/>
</dbReference>
<dbReference type="GO" id="GO:0046872">
    <property type="term" value="F:metal ion binding"/>
    <property type="evidence" value="ECO:0007669"/>
    <property type="project" value="UniProtKB-KW"/>
</dbReference>
<keyword evidence="3" id="KW-0949">S-adenosyl-L-methionine</keyword>
<dbReference type="EMBL" id="MNQR01000010">
    <property type="protein sequence ID" value="OKZ11990.1"/>
    <property type="molecule type" value="Genomic_DNA"/>
</dbReference>
<dbReference type="InterPro" id="IPR058240">
    <property type="entry name" value="rSAM_sf"/>
</dbReference>
<dbReference type="InterPro" id="IPR005911">
    <property type="entry name" value="YhcC-like"/>
</dbReference>
<dbReference type="InterPro" id="IPR023404">
    <property type="entry name" value="rSAM_horseshoe"/>
</dbReference>
<dbReference type="AlphaFoldDB" id="A0A854C379"/>
<dbReference type="InterPro" id="IPR007197">
    <property type="entry name" value="rSAM"/>
</dbReference>
<dbReference type="Gene3D" id="3.80.30.20">
    <property type="entry name" value="tm_1862 like domain"/>
    <property type="match status" value="1"/>
</dbReference>
<feature type="domain" description="Radical SAM core" evidence="7">
    <location>
        <begin position="17"/>
        <end position="256"/>
    </location>
</feature>
<dbReference type="SUPFAM" id="SSF102114">
    <property type="entry name" value="Radical SAM enzymes"/>
    <property type="match status" value="1"/>
</dbReference>
<evidence type="ECO:0000256" key="1">
    <source>
        <dbReference type="ARBA" id="ARBA00001966"/>
    </source>
</evidence>
<dbReference type="InterPro" id="IPR032432">
    <property type="entry name" value="Radical_SAM_C"/>
</dbReference>
<evidence type="ECO:0000256" key="6">
    <source>
        <dbReference type="ARBA" id="ARBA00023014"/>
    </source>
</evidence>
<evidence type="ECO:0000256" key="3">
    <source>
        <dbReference type="ARBA" id="ARBA00022691"/>
    </source>
</evidence>
<comment type="caution">
    <text evidence="8">The sequence shown here is derived from an EMBL/GenBank/DDBJ whole genome shotgun (WGS) entry which is preliminary data.</text>
</comment>
<protein>
    <submittedName>
        <fullName evidence="8">TIGR01212 family radical SAM protein</fullName>
    </submittedName>
</protein>
<keyword evidence="6" id="KW-0411">Iron-sulfur</keyword>
<keyword evidence="2" id="KW-0004">4Fe-4S</keyword>
<sequence>MGERTRYNDFARFLALHFPFKVQKISLNVGFTCPNRDGVKGYGGCTYCNNQTFNPAYCRTDKSVTQQLEEGKEFFARKYPEMKFLAYFQAYTNTYAELDKLRQMYEEALQVEGVVGLVIGTRPDCMPKELLDYLEELNRRTFLLVEYGIESTDNHTLQRINRGHTFECTADAVKRTTERGIRVGGHVILGLPGENHEAIIRQARQVSELPLTTLKMHQLQLVRGTRMAHEYELCPEDFHLYEVDEYIDLVIDYLERVRPDLVLERFVSQSPKELLIAPDWGIKNYEFAVRMQRRLQERDTWQGKFYEEVKKGNNIISNF</sequence>
<evidence type="ECO:0000256" key="5">
    <source>
        <dbReference type="ARBA" id="ARBA00023004"/>
    </source>
</evidence>
<dbReference type="GO" id="GO:0051539">
    <property type="term" value="F:4 iron, 4 sulfur cluster binding"/>
    <property type="evidence" value="ECO:0007669"/>
    <property type="project" value="UniProtKB-KW"/>
</dbReference>
<organism evidence="8 9">
    <name type="scientific">Phocaeicola plebeius</name>
    <dbReference type="NCBI Taxonomy" id="310297"/>
    <lineage>
        <taxon>Bacteria</taxon>
        <taxon>Pseudomonadati</taxon>
        <taxon>Bacteroidota</taxon>
        <taxon>Bacteroidia</taxon>
        <taxon>Bacteroidales</taxon>
        <taxon>Bacteroidaceae</taxon>
        <taxon>Phocaeicola</taxon>
    </lineage>
</organism>
<evidence type="ECO:0000256" key="4">
    <source>
        <dbReference type="ARBA" id="ARBA00022723"/>
    </source>
</evidence>
<keyword evidence="5" id="KW-0408">Iron</keyword>
<evidence type="ECO:0000313" key="9">
    <source>
        <dbReference type="Proteomes" id="UP000186685"/>
    </source>
</evidence>
<name>A0A854C379_9BACT</name>
<dbReference type="SFLD" id="SFLDS00029">
    <property type="entry name" value="Radical_SAM"/>
    <property type="match status" value="1"/>
</dbReference>
<dbReference type="Pfam" id="PF04055">
    <property type="entry name" value="Radical_SAM"/>
    <property type="match status" value="1"/>
</dbReference>
<dbReference type="Proteomes" id="UP000186685">
    <property type="component" value="Unassembled WGS sequence"/>
</dbReference>
<dbReference type="SFLD" id="SFLDG01091">
    <property type="entry name" value="uncharacterized_CHP01210-like"/>
    <property type="match status" value="1"/>
</dbReference>
<dbReference type="PANTHER" id="PTHR11135">
    <property type="entry name" value="HISTONE ACETYLTRANSFERASE-RELATED"/>
    <property type="match status" value="1"/>
</dbReference>
<dbReference type="NCBIfam" id="TIGR01212">
    <property type="entry name" value="TIGR01212 family radical SAM protein"/>
    <property type="match status" value="1"/>
</dbReference>
<dbReference type="SFLD" id="SFLDG01086">
    <property type="entry name" value="elongater_protein-like"/>
    <property type="match status" value="1"/>
</dbReference>
<comment type="cofactor">
    <cofactor evidence="1">
        <name>[4Fe-4S] cluster</name>
        <dbReference type="ChEBI" id="CHEBI:49883"/>
    </cofactor>
</comment>
<reference evidence="8 9" key="1">
    <citation type="journal article" date="2016" name="Nat. Biotechnol.">
        <title>Measurement of bacterial replication rates in microbial communities.</title>
        <authorList>
            <person name="Brown C.T."/>
            <person name="Olm M.R."/>
            <person name="Thomas B.C."/>
            <person name="Banfield J.F."/>
        </authorList>
    </citation>
    <scope>NUCLEOTIDE SEQUENCE [LARGE SCALE GENOMIC DNA]</scope>
    <source>
        <strain evidence="8">45_130</strain>
    </source>
</reference>
<evidence type="ECO:0000256" key="2">
    <source>
        <dbReference type="ARBA" id="ARBA00022485"/>
    </source>
</evidence>
<evidence type="ECO:0000313" key="8">
    <source>
        <dbReference type="EMBL" id="OKZ11990.1"/>
    </source>
</evidence>
<dbReference type="Pfam" id="PF16199">
    <property type="entry name" value="Radical_SAM_C"/>
    <property type="match status" value="1"/>
</dbReference>
<dbReference type="SMART" id="SM00729">
    <property type="entry name" value="Elp3"/>
    <property type="match status" value="1"/>
</dbReference>
<evidence type="ECO:0000259" key="7">
    <source>
        <dbReference type="PROSITE" id="PS51918"/>
    </source>
</evidence>
<proteinExistence type="predicted"/>
<dbReference type="PROSITE" id="PS51918">
    <property type="entry name" value="RADICAL_SAM"/>
    <property type="match status" value="1"/>
</dbReference>
<gene>
    <name evidence="8" type="ORF">BHV76_03080</name>
</gene>
<accession>A0A854C379</accession>